<organism evidence="8 9">
    <name type="scientific">Fasciola gigantica</name>
    <name type="common">Giant liver fluke</name>
    <dbReference type="NCBI Taxonomy" id="46835"/>
    <lineage>
        <taxon>Eukaryota</taxon>
        <taxon>Metazoa</taxon>
        <taxon>Spiralia</taxon>
        <taxon>Lophotrochozoa</taxon>
        <taxon>Platyhelminthes</taxon>
        <taxon>Trematoda</taxon>
        <taxon>Digenea</taxon>
        <taxon>Plagiorchiida</taxon>
        <taxon>Echinostomata</taxon>
        <taxon>Echinostomatoidea</taxon>
        <taxon>Fasciolidae</taxon>
        <taxon>Fasciola</taxon>
    </lineage>
</organism>
<comment type="similarity">
    <text evidence="5">Belongs to the G-protein coupled receptor 1 family.</text>
</comment>
<keyword evidence="9" id="KW-1185">Reference proteome</keyword>
<dbReference type="OrthoDB" id="6283082at2759"/>
<evidence type="ECO:0000256" key="3">
    <source>
        <dbReference type="ARBA" id="ARBA00022989"/>
    </source>
</evidence>
<comment type="subcellular location">
    <subcellularLocation>
        <location evidence="1">Membrane</location>
    </subcellularLocation>
</comment>
<feature type="transmembrane region" description="Helical" evidence="6">
    <location>
        <begin position="51"/>
        <end position="72"/>
    </location>
</feature>
<keyword evidence="5" id="KW-0807">Transducer</keyword>
<comment type="caution">
    <text evidence="8">The sequence shown here is derived from an EMBL/GenBank/DDBJ whole genome shotgun (WGS) entry which is preliminary data.</text>
</comment>
<keyword evidence="5" id="KW-0675">Receptor</keyword>
<dbReference type="GO" id="GO:0016020">
    <property type="term" value="C:membrane"/>
    <property type="evidence" value="ECO:0007669"/>
    <property type="project" value="UniProtKB-SubCell"/>
</dbReference>
<evidence type="ECO:0000313" key="9">
    <source>
        <dbReference type="Proteomes" id="UP000316759"/>
    </source>
</evidence>
<name>A0A504YL59_FASGI</name>
<dbReference type="PROSITE" id="PS00237">
    <property type="entry name" value="G_PROTEIN_RECEP_F1_1"/>
    <property type="match status" value="1"/>
</dbReference>
<dbReference type="GO" id="GO:0004930">
    <property type="term" value="F:G protein-coupled receptor activity"/>
    <property type="evidence" value="ECO:0007669"/>
    <property type="project" value="UniProtKB-KW"/>
</dbReference>
<feature type="domain" description="G-protein coupled receptors family 1 profile" evidence="7">
    <location>
        <begin position="96"/>
        <end position="293"/>
    </location>
</feature>
<dbReference type="PRINTS" id="PR00237">
    <property type="entry name" value="GPCRRHODOPSN"/>
</dbReference>
<feature type="transmembrane region" description="Helical" evidence="6">
    <location>
        <begin position="279"/>
        <end position="300"/>
    </location>
</feature>
<evidence type="ECO:0000256" key="2">
    <source>
        <dbReference type="ARBA" id="ARBA00022692"/>
    </source>
</evidence>
<keyword evidence="3 6" id="KW-1133">Transmembrane helix</keyword>
<gene>
    <name evidence="8" type="ORF">FGIG_01669</name>
</gene>
<dbReference type="EMBL" id="SUNJ01007417">
    <property type="protein sequence ID" value="TPP62013.1"/>
    <property type="molecule type" value="Genomic_DNA"/>
</dbReference>
<dbReference type="InterPro" id="IPR017452">
    <property type="entry name" value="GPCR_Rhodpsn_7TM"/>
</dbReference>
<keyword evidence="2 5" id="KW-0812">Transmembrane</keyword>
<feature type="transmembrane region" description="Helical" evidence="6">
    <location>
        <begin position="135"/>
        <end position="159"/>
    </location>
</feature>
<dbReference type="Proteomes" id="UP000316759">
    <property type="component" value="Unassembled WGS sequence"/>
</dbReference>
<sequence>MSQTSTTQHGADLKILRDIFIWLLLVCGLIANVIGVIVACLVKVGFPATRVLLRLQFFWDAMGCIIVAGYWVTFNVNVPSKLANGLAYRYLWSSYFLFMFGAALSSTNIMLLTVDRFWAVIWFRTYRPESKAYRITLIAVLFGYAIFLASPIFITTYYAVNTWRFGIDALMVSLRVHSIFLFTFAYIFPATVICVMQLKILFLLRRVKSVTGTLPSSTGHADQLNTNEMDQNVRSASVGIIIVVITFIAARFYANFIYILPNFGVLKIDVADEWQNAGIFLYAANFLVNPFALLYTSTIVRKWLSEKCFRFLEPTRRHISRCLHRQSSKQILLEEINPSGDISVYHL</sequence>
<evidence type="ECO:0000256" key="4">
    <source>
        <dbReference type="ARBA" id="ARBA00023136"/>
    </source>
</evidence>
<evidence type="ECO:0000256" key="1">
    <source>
        <dbReference type="ARBA" id="ARBA00004370"/>
    </source>
</evidence>
<dbReference type="CDD" id="cd00637">
    <property type="entry name" value="7tm_classA_rhodopsin-like"/>
    <property type="match status" value="1"/>
</dbReference>
<protein>
    <recommendedName>
        <fullName evidence="7">G-protein coupled receptors family 1 profile domain-containing protein</fullName>
    </recommendedName>
</protein>
<feature type="transmembrane region" description="Helical" evidence="6">
    <location>
        <begin position="20"/>
        <end position="44"/>
    </location>
</feature>
<evidence type="ECO:0000313" key="8">
    <source>
        <dbReference type="EMBL" id="TPP62013.1"/>
    </source>
</evidence>
<dbReference type="Gene3D" id="1.20.1070.10">
    <property type="entry name" value="Rhodopsin 7-helix transmembrane proteins"/>
    <property type="match status" value="1"/>
</dbReference>
<evidence type="ECO:0000259" key="7">
    <source>
        <dbReference type="PROSITE" id="PS50262"/>
    </source>
</evidence>
<dbReference type="PROSITE" id="PS50262">
    <property type="entry name" value="G_PROTEIN_RECEP_F1_2"/>
    <property type="match status" value="1"/>
</dbReference>
<dbReference type="PANTHER" id="PTHR45698:SF1">
    <property type="entry name" value="TRACE AMINE-ASSOCIATED RECEPTOR 13C-LIKE"/>
    <property type="match status" value="1"/>
</dbReference>
<dbReference type="AlphaFoldDB" id="A0A504YL59"/>
<dbReference type="PANTHER" id="PTHR45698">
    <property type="entry name" value="TRACE AMINE-ASSOCIATED RECEPTOR 19N-RELATED"/>
    <property type="match status" value="1"/>
</dbReference>
<proteinExistence type="inferred from homology"/>
<evidence type="ECO:0000256" key="6">
    <source>
        <dbReference type="SAM" id="Phobius"/>
    </source>
</evidence>
<dbReference type="SUPFAM" id="SSF81321">
    <property type="entry name" value="Family A G protein-coupled receptor-like"/>
    <property type="match status" value="1"/>
</dbReference>
<keyword evidence="4 6" id="KW-0472">Membrane</keyword>
<keyword evidence="5" id="KW-0297">G-protein coupled receptor</keyword>
<feature type="transmembrane region" description="Helical" evidence="6">
    <location>
        <begin position="179"/>
        <end position="204"/>
    </location>
</feature>
<dbReference type="STRING" id="46835.A0A504YL59"/>
<reference evidence="8 9" key="1">
    <citation type="submission" date="2019-04" db="EMBL/GenBank/DDBJ databases">
        <title>Annotation for the trematode Fasciola gigantica.</title>
        <authorList>
            <person name="Choi Y.-J."/>
        </authorList>
    </citation>
    <scope>NUCLEOTIDE SEQUENCE [LARGE SCALE GENOMIC DNA]</scope>
    <source>
        <strain evidence="8">Uganda_cow_1</strain>
    </source>
</reference>
<accession>A0A504YL59</accession>
<feature type="transmembrane region" description="Helical" evidence="6">
    <location>
        <begin position="92"/>
        <end position="114"/>
    </location>
</feature>
<feature type="transmembrane region" description="Helical" evidence="6">
    <location>
        <begin position="238"/>
        <end position="259"/>
    </location>
</feature>
<evidence type="ECO:0000256" key="5">
    <source>
        <dbReference type="RuleBase" id="RU000688"/>
    </source>
</evidence>
<dbReference type="InterPro" id="IPR000276">
    <property type="entry name" value="GPCR_Rhodpsn"/>
</dbReference>